<keyword evidence="3" id="KW-1185">Reference proteome</keyword>
<protein>
    <submittedName>
        <fullName evidence="2">Helix-turn-helix protein</fullName>
    </submittedName>
</protein>
<dbReference type="PROSITE" id="PS50943">
    <property type="entry name" value="HTH_CROC1"/>
    <property type="match status" value="1"/>
</dbReference>
<dbReference type="InterPro" id="IPR010982">
    <property type="entry name" value="Lambda_DNA-bd_dom_sf"/>
</dbReference>
<name>I4D5C1_DESAJ</name>
<proteinExistence type="predicted"/>
<accession>I4D5C1</accession>
<dbReference type="InterPro" id="IPR001387">
    <property type="entry name" value="Cro/C1-type_HTH"/>
</dbReference>
<reference evidence="2 3" key="1">
    <citation type="journal article" date="2012" name="J. Bacteriol.">
        <title>Complete genome sequences of Desulfosporosinus orientis DSM765T, Desulfosporosinus youngiae DSM17734T, Desulfosporosinus meridiei DSM13257T, and Desulfosporosinus acidiphilus DSM22704T.</title>
        <authorList>
            <person name="Pester M."/>
            <person name="Brambilla E."/>
            <person name="Alazard D."/>
            <person name="Rattei T."/>
            <person name="Weinmaier T."/>
            <person name="Han J."/>
            <person name="Lucas S."/>
            <person name="Lapidus A."/>
            <person name="Cheng J.F."/>
            <person name="Goodwin L."/>
            <person name="Pitluck S."/>
            <person name="Peters L."/>
            <person name="Ovchinnikova G."/>
            <person name="Teshima H."/>
            <person name="Detter J.C."/>
            <person name="Han C.S."/>
            <person name="Tapia R."/>
            <person name="Land M.L."/>
            <person name="Hauser L."/>
            <person name="Kyrpides N.C."/>
            <person name="Ivanova N.N."/>
            <person name="Pagani I."/>
            <person name="Huntmann M."/>
            <person name="Wei C.L."/>
            <person name="Davenport K.W."/>
            <person name="Daligault H."/>
            <person name="Chain P.S."/>
            <person name="Chen A."/>
            <person name="Mavromatis K."/>
            <person name="Markowitz V."/>
            <person name="Szeto E."/>
            <person name="Mikhailova N."/>
            <person name="Pati A."/>
            <person name="Wagner M."/>
            <person name="Woyke T."/>
            <person name="Ollivier B."/>
            <person name="Klenk H.P."/>
            <person name="Spring S."/>
            <person name="Loy A."/>
        </authorList>
    </citation>
    <scope>NUCLEOTIDE SEQUENCE [LARGE SCALE GENOMIC DNA]</scope>
    <source>
        <strain evidence="3">DSM 22704 / JCM 16185 / SJ4</strain>
    </source>
</reference>
<sequence length="63" mass="7656">MLMTEELTERQYYTFTRKIKKIKLRQIAEVLGCSVPLLSMWETGRTDINDYYVKNYKQFIDNK</sequence>
<dbReference type="Gene3D" id="1.10.260.40">
    <property type="entry name" value="lambda repressor-like DNA-binding domains"/>
    <property type="match status" value="1"/>
</dbReference>
<dbReference type="HOGENOM" id="CLU_201604_1_0_9"/>
<dbReference type="EMBL" id="CP003639">
    <property type="protein sequence ID" value="AFM40995.1"/>
    <property type="molecule type" value="Genomic_DNA"/>
</dbReference>
<dbReference type="AlphaFoldDB" id="I4D5C1"/>
<dbReference type="GO" id="GO:0003677">
    <property type="term" value="F:DNA binding"/>
    <property type="evidence" value="ECO:0007669"/>
    <property type="project" value="InterPro"/>
</dbReference>
<feature type="domain" description="HTH cro/C1-type" evidence="1">
    <location>
        <begin position="17"/>
        <end position="49"/>
    </location>
</feature>
<evidence type="ECO:0000259" key="1">
    <source>
        <dbReference type="PROSITE" id="PS50943"/>
    </source>
</evidence>
<evidence type="ECO:0000313" key="3">
    <source>
        <dbReference type="Proteomes" id="UP000002892"/>
    </source>
</evidence>
<dbReference type="KEGG" id="dai:Desaci_2020"/>
<gene>
    <name evidence="2" type="ordered locus">Desaci_2020</name>
</gene>
<dbReference type="Proteomes" id="UP000002892">
    <property type="component" value="Chromosome"/>
</dbReference>
<evidence type="ECO:0000313" key="2">
    <source>
        <dbReference type="EMBL" id="AFM40995.1"/>
    </source>
</evidence>
<dbReference type="SUPFAM" id="SSF47413">
    <property type="entry name" value="lambda repressor-like DNA-binding domains"/>
    <property type="match status" value="1"/>
</dbReference>
<dbReference type="CDD" id="cd00093">
    <property type="entry name" value="HTH_XRE"/>
    <property type="match status" value="1"/>
</dbReference>
<dbReference type="STRING" id="646529.Desaci_2020"/>
<organism evidence="2 3">
    <name type="scientific">Desulfosporosinus acidiphilus (strain DSM 22704 / JCM 16185 / SJ4)</name>
    <dbReference type="NCBI Taxonomy" id="646529"/>
    <lineage>
        <taxon>Bacteria</taxon>
        <taxon>Bacillati</taxon>
        <taxon>Bacillota</taxon>
        <taxon>Clostridia</taxon>
        <taxon>Eubacteriales</taxon>
        <taxon>Desulfitobacteriaceae</taxon>
        <taxon>Desulfosporosinus</taxon>
    </lineage>
</organism>